<dbReference type="NCBIfam" id="TIGR00254">
    <property type="entry name" value="GGDEF"/>
    <property type="match status" value="1"/>
</dbReference>
<comment type="caution">
    <text evidence="3">The sequence shown here is derived from an EMBL/GenBank/DDBJ whole genome shotgun (WGS) entry which is preliminary data.</text>
</comment>
<dbReference type="AlphaFoldDB" id="A0A7W6KGM7"/>
<dbReference type="Gene3D" id="3.30.70.270">
    <property type="match status" value="1"/>
</dbReference>
<dbReference type="SMART" id="SM00086">
    <property type="entry name" value="PAC"/>
    <property type="match status" value="2"/>
</dbReference>
<evidence type="ECO:0000259" key="1">
    <source>
        <dbReference type="PROSITE" id="PS50113"/>
    </source>
</evidence>
<dbReference type="InterPro" id="IPR035965">
    <property type="entry name" value="PAS-like_dom_sf"/>
</dbReference>
<dbReference type="Proteomes" id="UP000530571">
    <property type="component" value="Unassembled WGS sequence"/>
</dbReference>
<dbReference type="PANTHER" id="PTHR44757">
    <property type="entry name" value="DIGUANYLATE CYCLASE DGCP"/>
    <property type="match status" value="1"/>
</dbReference>
<keyword evidence="4" id="KW-1185">Reference proteome</keyword>
<dbReference type="SMART" id="SM00267">
    <property type="entry name" value="GGDEF"/>
    <property type="match status" value="1"/>
</dbReference>
<dbReference type="InterPro" id="IPR043128">
    <property type="entry name" value="Rev_trsase/Diguanyl_cyclase"/>
</dbReference>
<dbReference type="InterPro" id="IPR013656">
    <property type="entry name" value="PAS_4"/>
</dbReference>
<dbReference type="Pfam" id="PF08448">
    <property type="entry name" value="PAS_4"/>
    <property type="match status" value="1"/>
</dbReference>
<proteinExistence type="predicted"/>
<dbReference type="InterPro" id="IPR001610">
    <property type="entry name" value="PAC"/>
</dbReference>
<dbReference type="InterPro" id="IPR000160">
    <property type="entry name" value="GGDEF_dom"/>
</dbReference>
<dbReference type="PROSITE" id="PS50113">
    <property type="entry name" value="PAC"/>
    <property type="match status" value="1"/>
</dbReference>
<dbReference type="PROSITE" id="PS50887">
    <property type="entry name" value="GGDEF"/>
    <property type="match status" value="1"/>
</dbReference>
<evidence type="ECO:0000313" key="3">
    <source>
        <dbReference type="EMBL" id="MBB4120733.1"/>
    </source>
</evidence>
<protein>
    <submittedName>
        <fullName evidence="3">Diguanylate cyclase (GGDEF)-like protein</fullName>
    </submittedName>
</protein>
<sequence length="483" mass="55511">MEKSSLDHEMFELAPIAMWVEDFSAVRAIFDGWRAEGVTDIASFLRADMSRVARCAGAIRVLKVNRKTLELFEARDTAHLVDNITSVFRDDMLETHIDELTQLFEGRLNFTSYTVNYTLSGKRLDVQLRGQVMPGHEKTLDYVLLATEDVTEREDAHRRERHQSLYAKGLFEHSPVSLWVEDFSRIRTMLDDLRARHIVDLRVFMDVHPEFVRQCLSEIRVIDVNQATLDMFRAPNRQVLLQNQHAVFRDDVEDHFREQLIDLWEGRLLHTHEVMNYALDGSERYVLLQFSVFPGHEDDWSLVLVSLTDITARKKAEAYLEYLGRHDVLTKLYNRSFYTEEINRLERKNFRPVGVLIIDLNGLKETNDALGHDAGDSLLRRLGEVLNESVFQPNCAARIGGDEFAVLMPGADHEAAEVALEEIHKVLKVNNQFYADAPISVSAGIAICEKGETIESAVRRADAEMYRQKREFYALHQKTGSDG</sequence>
<gene>
    <name evidence="3" type="ORF">GGR30_000628</name>
</gene>
<evidence type="ECO:0000259" key="2">
    <source>
        <dbReference type="PROSITE" id="PS50887"/>
    </source>
</evidence>
<dbReference type="Pfam" id="PF00990">
    <property type="entry name" value="GGDEF"/>
    <property type="match status" value="1"/>
</dbReference>
<dbReference type="PANTHER" id="PTHR44757:SF2">
    <property type="entry name" value="BIOFILM ARCHITECTURE MAINTENANCE PROTEIN MBAA"/>
    <property type="match status" value="1"/>
</dbReference>
<feature type="domain" description="PAC" evidence="1">
    <location>
        <begin position="270"/>
        <end position="322"/>
    </location>
</feature>
<dbReference type="SUPFAM" id="SSF55785">
    <property type="entry name" value="PYP-like sensor domain (PAS domain)"/>
    <property type="match status" value="2"/>
</dbReference>
<name>A0A7W6KGM7_9HYPH</name>
<accession>A0A7W6KGM7</accession>
<dbReference type="InterPro" id="IPR052155">
    <property type="entry name" value="Biofilm_reg_signaling"/>
</dbReference>
<evidence type="ECO:0000313" key="4">
    <source>
        <dbReference type="Proteomes" id="UP000530571"/>
    </source>
</evidence>
<dbReference type="CDD" id="cd01949">
    <property type="entry name" value="GGDEF"/>
    <property type="match status" value="1"/>
</dbReference>
<dbReference type="InterPro" id="IPR000014">
    <property type="entry name" value="PAS"/>
</dbReference>
<feature type="domain" description="GGDEF" evidence="2">
    <location>
        <begin position="351"/>
        <end position="483"/>
    </location>
</feature>
<dbReference type="InterPro" id="IPR029787">
    <property type="entry name" value="Nucleotide_cyclase"/>
</dbReference>
<reference evidence="3 4" key="1">
    <citation type="submission" date="2020-08" db="EMBL/GenBank/DDBJ databases">
        <title>Genomic Encyclopedia of Type Strains, Phase IV (KMG-IV): sequencing the most valuable type-strain genomes for metagenomic binning, comparative biology and taxonomic classification.</title>
        <authorList>
            <person name="Goeker M."/>
        </authorList>
    </citation>
    <scope>NUCLEOTIDE SEQUENCE [LARGE SCALE GENOMIC DNA]</scope>
    <source>
        <strain evidence="3 4">DSM 28101</strain>
    </source>
</reference>
<dbReference type="Gene3D" id="3.30.450.20">
    <property type="entry name" value="PAS domain"/>
    <property type="match status" value="2"/>
</dbReference>
<dbReference type="SUPFAM" id="SSF55073">
    <property type="entry name" value="Nucleotide cyclase"/>
    <property type="match status" value="1"/>
</dbReference>
<dbReference type="InterPro" id="IPR000700">
    <property type="entry name" value="PAS-assoc_C"/>
</dbReference>
<dbReference type="CDD" id="cd00130">
    <property type="entry name" value="PAS"/>
    <property type="match status" value="1"/>
</dbReference>
<organism evidence="3 4">
    <name type="scientific">Martelella radicis</name>
    <dbReference type="NCBI Taxonomy" id="1397476"/>
    <lineage>
        <taxon>Bacteria</taxon>
        <taxon>Pseudomonadati</taxon>
        <taxon>Pseudomonadota</taxon>
        <taxon>Alphaproteobacteria</taxon>
        <taxon>Hyphomicrobiales</taxon>
        <taxon>Aurantimonadaceae</taxon>
        <taxon>Martelella</taxon>
    </lineage>
</organism>
<dbReference type="EMBL" id="JACIDZ010000001">
    <property type="protein sequence ID" value="MBB4120733.1"/>
    <property type="molecule type" value="Genomic_DNA"/>
</dbReference>